<dbReference type="AlphaFoldDB" id="A0AAW1HQB7"/>
<keyword evidence="2" id="KW-0805">Transcription regulation</keyword>
<keyword evidence="5" id="KW-0539">Nucleus</keyword>
<dbReference type="EMBL" id="JBDFQZ010000011">
    <property type="protein sequence ID" value="KAK9678451.1"/>
    <property type="molecule type" value="Genomic_DNA"/>
</dbReference>
<dbReference type="SUPFAM" id="SSF57959">
    <property type="entry name" value="Leucine zipper domain"/>
    <property type="match status" value="1"/>
</dbReference>
<comment type="subcellular location">
    <subcellularLocation>
        <location evidence="1">Nucleus</location>
    </subcellularLocation>
</comment>
<protein>
    <recommendedName>
        <fullName evidence="7">BZIP domain-containing protein</fullName>
    </recommendedName>
</protein>
<dbReference type="InterPro" id="IPR004827">
    <property type="entry name" value="bZIP"/>
</dbReference>
<keyword evidence="4" id="KW-0804">Transcription</keyword>
<dbReference type="InterPro" id="IPR046347">
    <property type="entry name" value="bZIP_sf"/>
</dbReference>
<dbReference type="SMART" id="SM00338">
    <property type="entry name" value="BRLZ"/>
    <property type="match status" value="1"/>
</dbReference>
<organism evidence="8 9">
    <name type="scientific">Saponaria officinalis</name>
    <name type="common">Common soapwort</name>
    <name type="synonym">Lychnis saponaria</name>
    <dbReference type="NCBI Taxonomy" id="3572"/>
    <lineage>
        <taxon>Eukaryota</taxon>
        <taxon>Viridiplantae</taxon>
        <taxon>Streptophyta</taxon>
        <taxon>Embryophyta</taxon>
        <taxon>Tracheophyta</taxon>
        <taxon>Spermatophyta</taxon>
        <taxon>Magnoliopsida</taxon>
        <taxon>eudicotyledons</taxon>
        <taxon>Gunneridae</taxon>
        <taxon>Pentapetalae</taxon>
        <taxon>Caryophyllales</taxon>
        <taxon>Caryophyllaceae</taxon>
        <taxon>Caryophylleae</taxon>
        <taxon>Saponaria</taxon>
    </lineage>
</organism>
<reference evidence="8" key="1">
    <citation type="submission" date="2024-03" db="EMBL/GenBank/DDBJ databases">
        <title>WGS assembly of Saponaria officinalis var. Norfolk2.</title>
        <authorList>
            <person name="Jenkins J."/>
            <person name="Shu S."/>
            <person name="Grimwood J."/>
            <person name="Barry K."/>
            <person name="Goodstein D."/>
            <person name="Schmutz J."/>
            <person name="Leebens-Mack J."/>
            <person name="Osbourn A."/>
        </authorList>
    </citation>
    <scope>NUCLEOTIDE SEQUENCE [LARGE SCALE GENOMIC DNA]</scope>
    <source>
        <strain evidence="8">JIC</strain>
    </source>
</reference>
<dbReference type="GO" id="GO:0005634">
    <property type="term" value="C:nucleus"/>
    <property type="evidence" value="ECO:0007669"/>
    <property type="project" value="UniProtKB-SubCell"/>
</dbReference>
<evidence type="ECO:0000256" key="6">
    <source>
        <dbReference type="SAM" id="MobiDB-lite"/>
    </source>
</evidence>
<dbReference type="PANTHER" id="PTHR45764:SF21">
    <property type="entry name" value="OS03G0770000 PROTEIN"/>
    <property type="match status" value="1"/>
</dbReference>
<dbReference type="PROSITE" id="PS50217">
    <property type="entry name" value="BZIP"/>
    <property type="match status" value="1"/>
</dbReference>
<comment type="caution">
    <text evidence="8">The sequence shown here is derived from an EMBL/GenBank/DDBJ whole genome shotgun (WGS) entry which is preliminary data.</text>
</comment>
<dbReference type="PROSITE" id="PS00036">
    <property type="entry name" value="BZIP_BASIC"/>
    <property type="match status" value="1"/>
</dbReference>
<dbReference type="GO" id="GO:0046982">
    <property type="term" value="F:protein heterodimerization activity"/>
    <property type="evidence" value="ECO:0007669"/>
    <property type="project" value="UniProtKB-ARBA"/>
</dbReference>
<dbReference type="Gene3D" id="1.20.5.170">
    <property type="match status" value="1"/>
</dbReference>
<sequence length="220" mass="25062">MLSTISPIFQSEPVLGCGKGFGYGNLLSSSSSQDGFTSWENLESFFVSQDVGKQSVDKPKSEPSLNCDQVSLGSGLDDTNQKRMFHDGTNFDYESPNQTPVLSSSGSDDPNQNPNNSNSGSNHNNEERKRRRMVSNRESAKRSRTRKQQHVDNLRNEANRLELENQEGTNQLRLMIHNVQRVTSDNNRLKAEYVILQRRLMELNQIWQIQQFHQINTNQS</sequence>
<evidence type="ECO:0000256" key="3">
    <source>
        <dbReference type="ARBA" id="ARBA00023125"/>
    </source>
</evidence>
<dbReference type="GO" id="GO:0045893">
    <property type="term" value="P:positive regulation of DNA-templated transcription"/>
    <property type="evidence" value="ECO:0007669"/>
    <property type="project" value="TreeGrafter"/>
</dbReference>
<name>A0AAW1HQB7_SAPOF</name>
<dbReference type="FunFam" id="1.20.5.170:FF:000020">
    <property type="entry name" value="BZIP transcription factor"/>
    <property type="match status" value="1"/>
</dbReference>
<dbReference type="CDD" id="cd14702">
    <property type="entry name" value="bZIP_plant_GBF1"/>
    <property type="match status" value="1"/>
</dbReference>
<dbReference type="Proteomes" id="UP001443914">
    <property type="component" value="Unassembled WGS sequence"/>
</dbReference>
<evidence type="ECO:0000256" key="1">
    <source>
        <dbReference type="ARBA" id="ARBA00004123"/>
    </source>
</evidence>
<feature type="compositionally biased region" description="Polar residues" evidence="6">
    <location>
        <begin position="63"/>
        <end position="72"/>
    </location>
</feature>
<feature type="compositionally biased region" description="Low complexity" evidence="6">
    <location>
        <begin position="103"/>
        <end position="123"/>
    </location>
</feature>
<evidence type="ECO:0000313" key="8">
    <source>
        <dbReference type="EMBL" id="KAK9678451.1"/>
    </source>
</evidence>
<feature type="region of interest" description="Disordered" evidence="6">
    <location>
        <begin position="54"/>
        <end position="164"/>
    </location>
</feature>
<dbReference type="Pfam" id="PF00170">
    <property type="entry name" value="bZIP_1"/>
    <property type="match status" value="1"/>
</dbReference>
<evidence type="ECO:0000256" key="2">
    <source>
        <dbReference type="ARBA" id="ARBA00023015"/>
    </source>
</evidence>
<dbReference type="GO" id="GO:0000976">
    <property type="term" value="F:transcription cis-regulatory region binding"/>
    <property type="evidence" value="ECO:0007669"/>
    <property type="project" value="TreeGrafter"/>
</dbReference>
<keyword evidence="9" id="KW-1185">Reference proteome</keyword>
<accession>A0AAW1HQB7</accession>
<feature type="domain" description="BZIP" evidence="7">
    <location>
        <begin position="126"/>
        <end position="189"/>
    </location>
</feature>
<evidence type="ECO:0000313" key="9">
    <source>
        <dbReference type="Proteomes" id="UP001443914"/>
    </source>
</evidence>
<dbReference type="InterPro" id="IPR045314">
    <property type="entry name" value="bZIP_plant_GBF1"/>
</dbReference>
<dbReference type="GO" id="GO:0003700">
    <property type="term" value="F:DNA-binding transcription factor activity"/>
    <property type="evidence" value="ECO:0007669"/>
    <property type="project" value="InterPro"/>
</dbReference>
<gene>
    <name evidence="8" type="ORF">RND81_11G212300</name>
</gene>
<evidence type="ECO:0000256" key="4">
    <source>
        <dbReference type="ARBA" id="ARBA00023163"/>
    </source>
</evidence>
<keyword evidence="3" id="KW-0238">DNA-binding</keyword>
<dbReference type="PANTHER" id="PTHR45764">
    <property type="entry name" value="BZIP TRANSCRIPTION FACTOR 44"/>
    <property type="match status" value="1"/>
</dbReference>
<proteinExistence type="predicted"/>
<feature type="compositionally biased region" description="Basic and acidic residues" evidence="6">
    <location>
        <begin position="149"/>
        <end position="163"/>
    </location>
</feature>
<evidence type="ECO:0000259" key="7">
    <source>
        <dbReference type="PROSITE" id="PS50217"/>
    </source>
</evidence>
<evidence type="ECO:0000256" key="5">
    <source>
        <dbReference type="ARBA" id="ARBA00023242"/>
    </source>
</evidence>